<dbReference type="Gene3D" id="3.90.70.10">
    <property type="entry name" value="Cysteine proteinases"/>
    <property type="match status" value="1"/>
</dbReference>
<dbReference type="PROSITE" id="PS00973">
    <property type="entry name" value="USP_2"/>
    <property type="match status" value="1"/>
</dbReference>
<dbReference type="Proteomes" id="UP001059546">
    <property type="component" value="Chromosome VII"/>
</dbReference>
<sequence length="297" mass="34333">MVVQEKKSNLPPKGLKNKGNTCFFNSAMQCILSISELNAFYRDTLFPREKKISNAFKQFILEYEDSAQSCDPRNLISVFNTKMKLFNGMQQDSHEFLIQFIDLLYTEFDWNKDVFTTIDEFEEARKQNLIAKTLLSMDRQILICEMCKYSSTTIVTNSTILIEPYASVQEGIDRYYEEVMLEGEDSWKCDKCGKKKGTIKRMENLIHPEVLIVHISRFHPRGSKDTASVDISATLSFNNRKYSLFGVVCHTGTLSGGHYFAEAKRSGTWRIYNDEQVTKGFKGYNGSHPYMAFYTLW</sequence>
<name>A0A9Q9F8J4_ENCHE</name>
<evidence type="ECO:0000313" key="2">
    <source>
        <dbReference type="EMBL" id="UTX43508.1"/>
    </source>
</evidence>
<dbReference type="GO" id="GO:0005634">
    <property type="term" value="C:nucleus"/>
    <property type="evidence" value="ECO:0007669"/>
    <property type="project" value="TreeGrafter"/>
</dbReference>
<accession>A0A9Q9F8J4</accession>
<dbReference type="InterPro" id="IPR028889">
    <property type="entry name" value="USP"/>
</dbReference>
<dbReference type="InterPro" id="IPR050164">
    <property type="entry name" value="Peptidase_C19"/>
</dbReference>
<dbReference type="InterPro" id="IPR001394">
    <property type="entry name" value="Peptidase_C19_UCH"/>
</dbReference>
<dbReference type="EMBL" id="CP075153">
    <property type="protein sequence ID" value="UTX43508.1"/>
    <property type="molecule type" value="Genomic_DNA"/>
</dbReference>
<dbReference type="GO" id="GO:0004843">
    <property type="term" value="F:cysteine-type deubiquitinase activity"/>
    <property type="evidence" value="ECO:0007669"/>
    <property type="project" value="InterPro"/>
</dbReference>
<dbReference type="PROSITE" id="PS50235">
    <property type="entry name" value="USP_3"/>
    <property type="match status" value="1"/>
</dbReference>
<dbReference type="SUPFAM" id="SSF54001">
    <property type="entry name" value="Cysteine proteinases"/>
    <property type="match status" value="1"/>
</dbReference>
<dbReference type="InterPro" id="IPR038765">
    <property type="entry name" value="Papain-like_cys_pep_sf"/>
</dbReference>
<feature type="domain" description="USP" evidence="1">
    <location>
        <begin position="13"/>
        <end position="297"/>
    </location>
</feature>
<organism evidence="2 3">
    <name type="scientific">Encephalitozoon hellem</name>
    <name type="common">Microsporidian parasite</name>
    <dbReference type="NCBI Taxonomy" id="27973"/>
    <lineage>
        <taxon>Eukaryota</taxon>
        <taxon>Fungi</taxon>
        <taxon>Fungi incertae sedis</taxon>
        <taxon>Microsporidia</taxon>
        <taxon>Unikaryonidae</taxon>
        <taxon>Encephalitozoon</taxon>
    </lineage>
</organism>
<evidence type="ECO:0000313" key="3">
    <source>
        <dbReference type="Proteomes" id="UP001059546"/>
    </source>
</evidence>
<reference evidence="2" key="1">
    <citation type="submission" date="2022-10" db="EMBL/GenBank/DDBJ databases">
        <title>Encephalitozoon hellem ATCC 50604 Complete Genome.</title>
        <authorList>
            <person name="Mascarenhas dos Santos A.C."/>
            <person name="Julian A.T."/>
            <person name="Pombert J.-F."/>
        </authorList>
    </citation>
    <scope>NUCLEOTIDE SEQUENCE</scope>
    <source>
        <strain evidence="2">ATCC 50604</strain>
    </source>
</reference>
<dbReference type="InterPro" id="IPR018200">
    <property type="entry name" value="USP_CS"/>
</dbReference>
<dbReference type="Pfam" id="PF00443">
    <property type="entry name" value="UCH"/>
    <property type="match status" value="1"/>
</dbReference>
<gene>
    <name evidence="2" type="ORF">GPU96_07g12670</name>
</gene>
<evidence type="ECO:0000259" key="1">
    <source>
        <dbReference type="PROSITE" id="PS50235"/>
    </source>
</evidence>
<protein>
    <submittedName>
        <fullName evidence="2">Ubiquitin carboxyl terminal hydrolase</fullName>
    </submittedName>
</protein>
<dbReference type="AlphaFoldDB" id="A0A9Q9F8J4"/>
<proteinExistence type="predicted"/>
<dbReference type="GO" id="GO:0016579">
    <property type="term" value="P:protein deubiquitination"/>
    <property type="evidence" value="ECO:0007669"/>
    <property type="project" value="InterPro"/>
</dbReference>
<dbReference type="PANTHER" id="PTHR24006">
    <property type="entry name" value="UBIQUITIN CARBOXYL-TERMINAL HYDROLASE"/>
    <property type="match status" value="1"/>
</dbReference>
<dbReference type="GO" id="GO:0005829">
    <property type="term" value="C:cytosol"/>
    <property type="evidence" value="ECO:0007669"/>
    <property type="project" value="TreeGrafter"/>
</dbReference>
<dbReference type="PROSITE" id="PS00972">
    <property type="entry name" value="USP_1"/>
    <property type="match status" value="1"/>
</dbReference>
<keyword evidence="2" id="KW-0378">Hydrolase</keyword>